<reference evidence="7 8" key="1">
    <citation type="submission" date="2015-03" db="EMBL/GenBank/DDBJ databases">
        <title>Genome assembly of Sandaracinus amylolyticus DSM 53668.</title>
        <authorList>
            <person name="Sharma G."/>
            <person name="Subramanian S."/>
        </authorList>
    </citation>
    <scope>NUCLEOTIDE SEQUENCE [LARGE SCALE GENOMIC DNA]</scope>
    <source>
        <strain evidence="7 8">DSM 53668</strain>
    </source>
</reference>
<dbReference type="STRING" id="927083.DB32_004016"/>
<evidence type="ECO:0000256" key="1">
    <source>
        <dbReference type="ARBA" id="ARBA00007365"/>
    </source>
</evidence>
<feature type="region of interest" description="Disordered" evidence="5">
    <location>
        <begin position="283"/>
        <end position="332"/>
    </location>
</feature>
<feature type="compositionally biased region" description="Basic and acidic residues" evidence="5">
    <location>
        <begin position="310"/>
        <end position="332"/>
    </location>
</feature>
<dbReference type="GO" id="GO:0003755">
    <property type="term" value="F:peptidyl-prolyl cis-trans isomerase activity"/>
    <property type="evidence" value="ECO:0007669"/>
    <property type="project" value="UniProtKB-KW"/>
</dbReference>
<dbReference type="EC" id="5.2.1.8" evidence="2"/>
<accession>A0A0F6W419</accession>
<dbReference type="SUPFAM" id="SSF50891">
    <property type="entry name" value="Cyclophilin-like"/>
    <property type="match status" value="1"/>
</dbReference>
<dbReference type="KEGG" id="samy:DB32_004016"/>
<dbReference type="Gene3D" id="2.40.100.10">
    <property type="entry name" value="Cyclophilin-like"/>
    <property type="match status" value="1"/>
</dbReference>
<dbReference type="PANTHER" id="PTHR45625">
    <property type="entry name" value="PEPTIDYL-PROLYL CIS-TRANS ISOMERASE-RELATED"/>
    <property type="match status" value="1"/>
</dbReference>
<dbReference type="InterPro" id="IPR044666">
    <property type="entry name" value="Cyclophilin_A-like"/>
</dbReference>
<dbReference type="InterPro" id="IPR002130">
    <property type="entry name" value="Cyclophilin-type_PPIase_dom"/>
</dbReference>
<dbReference type="PROSITE" id="PS50072">
    <property type="entry name" value="CSA_PPIASE_2"/>
    <property type="match status" value="1"/>
</dbReference>
<dbReference type="PRINTS" id="PR00153">
    <property type="entry name" value="CSAPPISMRASE"/>
</dbReference>
<proteinExistence type="inferred from homology"/>
<evidence type="ECO:0000256" key="5">
    <source>
        <dbReference type="SAM" id="MobiDB-lite"/>
    </source>
</evidence>
<evidence type="ECO:0000259" key="6">
    <source>
        <dbReference type="PROSITE" id="PS50072"/>
    </source>
</evidence>
<feature type="compositionally biased region" description="Basic and acidic residues" evidence="5">
    <location>
        <begin position="75"/>
        <end position="84"/>
    </location>
</feature>
<protein>
    <recommendedName>
        <fullName evidence="2">peptidylprolyl isomerase</fullName>
        <ecNumber evidence="2">5.2.1.8</ecNumber>
    </recommendedName>
</protein>
<dbReference type="Pfam" id="PF00160">
    <property type="entry name" value="Pro_isomerase"/>
    <property type="match status" value="1"/>
</dbReference>
<dbReference type="Proteomes" id="UP000034883">
    <property type="component" value="Chromosome"/>
</dbReference>
<dbReference type="AlphaFoldDB" id="A0A0F6W419"/>
<dbReference type="PANTHER" id="PTHR45625:SF4">
    <property type="entry name" value="PEPTIDYLPROLYL ISOMERASE DOMAIN AND WD REPEAT-CONTAINING PROTEIN 1"/>
    <property type="match status" value="1"/>
</dbReference>
<feature type="domain" description="PPIase cyclophilin-type" evidence="6">
    <location>
        <begin position="113"/>
        <end position="274"/>
    </location>
</feature>
<dbReference type="PROSITE" id="PS51257">
    <property type="entry name" value="PROKAR_LIPOPROTEIN"/>
    <property type="match status" value="1"/>
</dbReference>
<dbReference type="EMBL" id="CP011125">
    <property type="protein sequence ID" value="AKF06867.1"/>
    <property type="molecule type" value="Genomic_DNA"/>
</dbReference>
<evidence type="ECO:0000313" key="8">
    <source>
        <dbReference type="Proteomes" id="UP000034883"/>
    </source>
</evidence>
<feature type="region of interest" description="Disordered" evidence="5">
    <location>
        <begin position="67"/>
        <end position="92"/>
    </location>
</feature>
<dbReference type="InterPro" id="IPR020892">
    <property type="entry name" value="Cyclophilin-type_PPIase_CS"/>
</dbReference>
<keyword evidence="8" id="KW-1185">Reference proteome</keyword>
<organism evidence="7 8">
    <name type="scientific">Sandaracinus amylolyticus</name>
    <dbReference type="NCBI Taxonomy" id="927083"/>
    <lineage>
        <taxon>Bacteria</taxon>
        <taxon>Pseudomonadati</taxon>
        <taxon>Myxococcota</taxon>
        <taxon>Polyangia</taxon>
        <taxon>Polyangiales</taxon>
        <taxon>Sandaracinaceae</taxon>
        <taxon>Sandaracinus</taxon>
    </lineage>
</organism>
<dbReference type="PROSITE" id="PS00170">
    <property type="entry name" value="CSA_PPIASE_1"/>
    <property type="match status" value="1"/>
</dbReference>
<evidence type="ECO:0000256" key="4">
    <source>
        <dbReference type="ARBA" id="ARBA00023235"/>
    </source>
</evidence>
<dbReference type="GO" id="GO:0006457">
    <property type="term" value="P:protein folding"/>
    <property type="evidence" value="ECO:0007669"/>
    <property type="project" value="InterPro"/>
</dbReference>
<name>A0A0F6W419_9BACT</name>
<dbReference type="InterPro" id="IPR029000">
    <property type="entry name" value="Cyclophilin-like_dom_sf"/>
</dbReference>
<keyword evidence="4 7" id="KW-0413">Isomerase</keyword>
<comment type="similarity">
    <text evidence="1">Belongs to the cyclophilin-type PPIase family.</text>
</comment>
<sequence length="332" mass="35500">MSMRRGNAVIAAVIALSGLYGCECETGATSGGEVTGEQGGGGASATKQPTIGVTEDGEQIVFAGRTGARSATKQTPDRLVREPTEPDPEGGDFTLDEAVEGMPIDGQLVAEISTDLGTLFCDLYADRAPRTVANFIGLARGRRAWWDARAGIWRRQPYYRDTTFHRVIPEFVIQGGDYLGDGSGTIGYTIPFEPHETLAHDRAGRLAMATTEGRDTGAAQFYVLDGPAPQLDGTATVFGQCRPEDVVAMIARVPQSGDPDNRPLTPVRIARVLIQRVEGGAASARITTPQLPPGEPAVGRGASPGPSELRTLEGMRRRREEAAEQLRQQRPE</sequence>
<dbReference type="CDD" id="cd00317">
    <property type="entry name" value="cyclophilin"/>
    <property type="match status" value="1"/>
</dbReference>
<evidence type="ECO:0000256" key="2">
    <source>
        <dbReference type="ARBA" id="ARBA00013194"/>
    </source>
</evidence>
<evidence type="ECO:0000256" key="3">
    <source>
        <dbReference type="ARBA" id="ARBA00023110"/>
    </source>
</evidence>
<keyword evidence="3" id="KW-0697">Rotamase</keyword>
<gene>
    <name evidence="7" type="ORF">DB32_004016</name>
</gene>
<evidence type="ECO:0000313" key="7">
    <source>
        <dbReference type="EMBL" id="AKF06867.1"/>
    </source>
</evidence>